<evidence type="ECO:0000256" key="1">
    <source>
        <dbReference type="ARBA" id="ARBA00023015"/>
    </source>
</evidence>
<dbReference type="RefSeq" id="WP_209810161.1">
    <property type="nucleotide sequence ID" value="NZ_JAGGKT010000005.1"/>
</dbReference>
<evidence type="ECO:0000259" key="5">
    <source>
        <dbReference type="PROSITE" id="PS50977"/>
    </source>
</evidence>
<keyword evidence="1" id="KW-0805">Transcription regulation</keyword>
<accession>A0ABS4GPW1</accession>
<dbReference type="InterPro" id="IPR001647">
    <property type="entry name" value="HTH_TetR"/>
</dbReference>
<keyword evidence="3" id="KW-0804">Transcription</keyword>
<dbReference type="PANTHER" id="PTHR47506">
    <property type="entry name" value="TRANSCRIPTIONAL REGULATORY PROTEIN"/>
    <property type="match status" value="1"/>
</dbReference>
<dbReference type="Gene3D" id="1.10.357.10">
    <property type="entry name" value="Tetracycline Repressor, domain 2"/>
    <property type="match status" value="1"/>
</dbReference>
<dbReference type="InterPro" id="IPR009057">
    <property type="entry name" value="Homeodomain-like_sf"/>
</dbReference>
<comment type="caution">
    <text evidence="6">The sequence shown here is derived from an EMBL/GenBank/DDBJ whole genome shotgun (WGS) entry which is preliminary data.</text>
</comment>
<dbReference type="SUPFAM" id="SSF46689">
    <property type="entry name" value="Homeodomain-like"/>
    <property type="match status" value="1"/>
</dbReference>
<protein>
    <submittedName>
        <fullName evidence="6">AcrR family transcriptional regulator</fullName>
    </submittedName>
</protein>
<dbReference type="Pfam" id="PF00440">
    <property type="entry name" value="TetR_N"/>
    <property type="match status" value="1"/>
</dbReference>
<dbReference type="PROSITE" id="PS01081">
    <property type="entry name" value="HTH_TETR_1"/>
    <property type="match status" value="1"/>
</dbReference>
<dbReference type="EMBL" id="JAGGKT010000005">
    <property type="protein sequence ID" value="MBP1932092.1"/>
    <property type="molecule type" value="Genomic_DNA"/>
</dbReference>
<dbReference type="InterPro" id="IPR023772">
    <property type="entry name" value="DNA-bd_HTH_TetR-type_CS"/>
</dbReference>
<feature type="domain" description="HTH tetR-type" evidence="5">
    <location>
        <begin position="10"/>
        <end position="70"/>
    </location>
</feature>
<sequence>MSKFTETEKEQIRQCLLTKGKELFLQYGLAKTSIDDLVGACGIGKGSFYKFFSSKEELFYLVLKKEEEIQNRLIGEHLQEDLPPKEMIVSFFQKAFRLADENPLLQQIFEDGEYERMIRKVPEHLLMDSNQDNQQKGVLFVQALIQRGVLKAEDPEVVVGVLQAVLMLRLHKEKIGQELFPRVMDVIIDCIAEGLTEWK</sequence>
<proteinExistence type="predicted"/>
<evidence type="ECO:0000313" key="7">
    <source>
        <dbReference type="Proteomes" id="UP001519343"/>
    </source>
</evidence>
<reference evidence="6 7" key="1">
    <citation type="submission" date="2021-03" db="EMBL/GenBank/DDBJ databases">
        <title>Genomic Encyclopedia of Type Strains, Phase IV (KMG-IV): sequencing the most valuable type-strain genomes for metagenomic binning, comparative biology and taxonomic classification.</title>
        <authorList>
            <person name="Goeker M."/>
        </authorList>
    </citation>
    <scope>NUCLEOTIDE SEQUENCE [LARGE SCALE GENOMIC DNA]</scope>
    <source>
        <strain evidence="6 7">DSM 24738</strain>
    </source>
</reference>
<evidence type="ECO:0000256" key="3">
    <source>
        <dbReference type="ARBA" id="ARBA00023163"/>
    </source>
</evidence>
<evidence type="ECO:0000256" key="2">
    <source>
        <dbReference type="ARBA" id="ARBA00023125"/>
    </source>
</evidence>
<name>A0ABS4GPW1_9BACL</name>
<keyword evidence="2 4" id="KW-0238">DNA-binding</keyword>
<dbReference type="PANTHER" id="PTHR47506:SF3">
    <property type="entry name" value="HTH-TYPE TRANSCRIPTIONAL REGULATOR LMRA"/>
    <property type="match status" value="1"/>
</dbReference>
<keyword evidence="7" id="KW-1185">Reference proteome</keyword>
<evidence type="ECO:0000256" key="4">
    <source>
        <dbReference type="PROSITE-ProRule" id="PRU00335"/>
    </source>
</evidence>
<gene>
    <name evidence="6" type="ORF">J2Z37_002093</name>
</gene>
<dbReference type="Proteomes" id="UP001519343">
    <property type="component" value="Unassembled WGS sequence"/>
</dbReference>
<dbReference type="PRINTS" id="PR00455">
    <property type="entry name" value="HTHTETR"/>
</dbReference>
<dbReference type="PROSITE" id="PS50977">
    <property type="entry name" value="HTH_TETR_2"/>
    <property type="match status" value="1"/>
</dbReference>
<feature type="DNA-binding region" description="H-T-H motif" evidence="4">
    <location>
        <begin position="33"/>
        <end position="52"/>
    </location>
</feature>
<organism evidence="6 7">
    <name type="scientific">Ammoniphilus resinae</name>
    <dbReference type="NCBI Taxonomy" id="861532"/>
    <lineage>
        <taxon>Bacteria</taxon>
        <taxon>Bacillati</taxon>
        <taxon>Bacillota</taxon>
        <taxon>Bacilli</taxon>
        <taxon>Bacillales</taxon>
        <taxon>Paenibacillaceae</taxon>
        <taxon>Aneurinibacillus group</taxon>
        <taxon>Ammoniphilus</taxon>
    </lineage>
</organism>
<evidence type="ECO:0000313" key="6">
    <source>
        <dbReference type="EMBL" id="MBP1932092.1"/>
    </source>
</evidence>